<evidence type="ECO:0000313" key="4">
    <source>
        <dbReference type="Proteomes" id="UP001595816"/>
    </source>
</evidence>
<dbReference type="RefSeq" id="WP_253752978.1">
    <property type="nucleotide sequence ID" value="NZ_JAMZDZ010000001.1"/>
</dbReference>
<proteinExistence type="predicted"/>
<keyword evidence="4" id="KW-1185">Reference proteome</keyword>
<name>A0ABV8LQR9_9ACTN</name>
<feature type="domain" description="Glyoxalase-like" evidence="2">
    <location>
        <begin position="6"/>
        <end position="120"/>
    </location>
</feature>
<dbReference type="CDD" id="cd06587">
    <property type="entry name" value="VOC"/>
    <property type="match status" value="1"/>
</dbReference>
<dbReference type="SUPFAM" id="SSF54593">
    <property type="entry name" value="Glyoxalase/Bleomycin resistance protein/Dihydroxybiphenyl dioxygenase"/>
    <property type="match status" value="1"/>
</dbReference>
<evidence type="ECO:0000259" key="2">
    <source>
        <dbReference type="Pfam" id="PF18029"/>
    </source>
</evidence>
<sequence length="124" mass="13525">MSRLNSIVIHCRDAYAAGPFWSLALGLPPVPEDAAALRNRTLAEGESVLLRDPDGRQPDVWISPTSDPDRGRGLVHLDIRLDDLAELPALIDAGAQVAWEVYEPHRWTVLAAPDGVLFCAIHPS</sequence>
<evidence type="ECO:0000256" key="1">
    <source>
        <dbReference type="SAM" id="MobiDB-lite"/>
    </source>
</evidence>
<evidence type="ECO:0000313" key="3">
    <source>
        <dbReference type="EMBL" id="MFC4132594.1"/>
    </source>
</evidence>
<gene>
    <name evidence="3" type="ORF">ACFOZ4_18445</name>
</gene>
<dbReference type="Proteomes" id="UP001595816">
    <property type="component" value="Unassembled WGS sequence"/>
</dbReference>
<comment type="caution">
    <text evidence="3">The sequence shown here is derived from an EMBL/GenBank/DDBJ whole genome shotgun (WGS) entry which is preliminary data.</text>
</comment>
<feature type="region of interest" description="Disordered" evidence="1">
    <location>
        <begin position="48"/>
        <end position="67"/>
    </location>
</feature>
<dbReference type="Pfam" id="PF18029">
    <property type="entry name" value="Glyoxalase_6"/>
    <property type="match status" value="1"/>
</dbReference>
<reference evidence="4" key="1">
    <citation type="journal article" date="2019" name="Int. J. Syst. Evol. Microbiol.">
        <title>The Global Catalogue of Microorganisms (GCM) 10K type strain sequencing project: providing services to taxonomists for standard genome sequencing and annotation.</title>
        <authorList>
            <consortium name="The Broad Institute Genomics Platform"/>
            <consortium name="The Broad Institute Genome Sequencing Center for Infectious Disease"/>
            <person name="Wu L."/>
            <person name="Ma J."/>
        </authorList>
    </citation>
    <scope>NUCLEOTIDE SEQUENCE [LARGE SCALE GENOMIC DNA]</scope>
    <source>
        <strain evidence="4">CGMCC 4.7289</strain>
    </source>
</reference>
<accession>A0ABV8LQR9</accession>
<organism evidence="3 4">
    <name type="scientific">Hamadaea flava</name>
    <dbReference type="NCBI Taxonomy" id="1742688"/>
    <lineage>
        <taxon>Bacteria</taxon>
        <taxon>Bacillati</taxon>
        <taxon>Actinomycetota</taxon>
        <taxon>Actinomycetes</taxon>
        <taxon>Micromonosporales</taxon>
        <taxon>Micromonosporaceae</taxon>
        <taxon>Hamadaea</taxon>
    </lineage>
</organism>
<dbReference type="EMBL" id="JBHSAY010000009">
    <property type="protein sequence ID" value="MFC4132594.1"/>
    <property type="molecule type" value="Genomic_DNA"/>
</dbReference>
<dbReference type="InterPro" id="IPR029068">
    <property type="entry name" value="Glyas_Bleomycin-R_OHBP_Dase"/>
</dbReference>
<protein>
    <submittedName>
        <fullName evidence="3">VOC family protein</fullName>
    </submittedName>
</protein>
<dbReference type="Gene3D" id="3.10.180.10">
    <property type="entry name" value="2,3-Dihydroxybiphenyl 1,2-Dioxygenase, domain 1"/>
    <property type="match status" value="1"/>
</dbReference>
<dbReference type="InterPro" id="IPR041581">
    <property type="entry name" value="Glyoxalase_6"/>
</dbReference>